<name>A0A0X3Q369_SCHSO</name>
<dbReference type="PIRSF" id="PIRSF037037">
    <property type="entry name" value="Kelch-like_protein_gigaxonin"/>
    <property type="match status" value="1"/>
</dbReference>
<dbReference type="InterPro" id="IPR017096">
    <property type="entry name" value="BTB-kelch_protein"/>
</dbReference>
<dbReference type="InterPro" id="IPR011705">
    <property type="entry name" value="BACK"/>
</dbReference>
<dbReference type="InterPro" id="IPR015915">
    <property type="entry name" value="Kelch-typ_b-propeller"/>
</dbReference>
<accession>A0A0X3Q369</accession>
<sequence>MSYFSDEYPLQQSCYRLEDLRKANFAPDLTIEVLNGQKVYAHRIILAARIPALQESLANPDTSLSWSSYSQSAVEALLEYVYTGRASISQENAQNLLQMAKFLHMDTLEDWCIQFLVESINLACLSNLWLLSQDTASDIMQDTCLSVMRRIFDDFVSTDLFASLSAEALLQLIDNDDLRVSKEEAVLQAVLSWVTRDQEETSKGEQKPRVDNLHQLLPAIRWTEIPDESRKKLCGNPFIKANPKCLAFLETVNAWIDKHTEFGDEACPFTPYPRSKGEELCLVVGPRKTLDEPLWTIEAYNPVSGQSQVVGSMKHRFDSAIVEQSGSLYVIGGWDEHSRCRSVEVFNPMTATFASAAPMNFERSCHGAAAVGHNKIVVCGGENEVGPVRSCELLNTRLGTWTPIPDMRRGVQRHCVTALADGRVFVIGGSTETMDHAADVVYCNLAVKTDLGSMNSNDFWMEAAPLNVARHSHAAAVVSDRIVVVGGFDLVSGYTNTVEMLTPPSRPGDLGQWTKLSRFSPGQNAPSLTVCSSHPIAFGEGGKAFVLGPRQAAKLSVCSQIKAERQQKPDLETWQWTELPRLSFVSCVQAVAAIPRAFICDKDGAEHVEKKK</sequence>
<dbReference type="Gene3D" id="1.25.40.420">
    <property type="match status" value="1"/>
</dbReference>
<protein>
    <submittedName>
        <fullName evidence="4">Kelch-like protein 18</fullName>
    </submittedName>
</protein>
<evidence type="ECO:0000259" key="3">
    <source>
        <dbReference type="PROSITE" id="PS50097"/>
    </source>
</evidence>
<dbReference type="PANTHER" id="PTHR24412:SF489">
    <property type="entry name" value="RING FINGER DOMAIN AND KELCH REPEAT-CONTAINING PROTEIN DDB_G0271372"/>
    <property type="match status" value="1"/>
</dbReference>
<dbReference type="EMBL" id="GEEE01004947">
    <property type="protein sequence ID" value="JAP58278.1"/>
    <property type="molecule type" value="Transcribed_RNA"/>
</dbReference>
<evidence type="ECO:0000256" key="1">
    <source>
        <dbReference type="ARBA" id="ARBA00022441"/>
    </source>
</evidence>
<keyword evidence="1" id="KW-0880">Kelch repeat</keyword>
<gene>
    <name evidence="4" type="primary">KLH18</name>
    <name evidence="4" type="ORF">TR117270</name>
</gene>
<dbReference type="Pfam" id="PF00651">
    <property type="entry name" value="BTB"/>
    <property type="match status" value="1"/>
</dbReference>
<dbReference type="InterPro" id="IPR006652">
    <property type="entry name" value="Kelch_1"/>
</dbReference>
<organism evidence="4">
    <name type="scientific">Schistocephalus solidus</name>
    <name type="common">Tapeworm</name>
    <dbReference type="NCBI Taxonomy" id="70667"/>
    <lineage>
        <taxon>Eukaryota</taxon>
        <taxon>Metazoa</taxon>
        <taxon>Spiralia</taxon>
        <taxon>Lophotrochozoa</taxon>
        <taxon>Platyhelminthes</taxon>
        <taxon>Cestoda</taxon>
        <taxon>Eucestoda</taxon>
        <taxon>Diphyllobothriidea</taxon>
        <taxon>Diphyllobothriidae</taxon>
        <taxon>Schistocephalus</taxon>
    </lineage>
</organism>
<dbReference type="SMART" id="SM00225">
    <property type="entry name" value="BTB"/>
    <property type="match status" value="1"/>
</dbReference>
<evidence type="ECO:0000256" key="2">
    <source>
        <dbReference type="ARBA" id="ARBA00022737"/>
    </source>
</evidence>
<keyword evidence="2" id="KW-0677">Repeat</keyword>
<dbReference type="Pfam" id="PF01344">
    <property type="entry name" value="Kelch_1"/>
    <property type="match status" value="3"/>
</dbReference>
<dbReference type="SMART" id="SM00612">
    <property type="entry name" value="Kelch"/>
    <property type="match status" value="4"/>
</dbReference>
<dbReference type="AlphaFoldDB" id="A0A0X3Q369"/>
<reference evidence="4" key="1">
    <citation type="submission" date="2016-01" db="EMBL/GenBank/DDBJ databases">
        <title>Reference transcriptome for the parasite Schistocephalus solidus: insights into the molecular evolution of parasitism.</title>
        <authorList>
            <person name="Hebert F.O."/>
            <person name="Grambauer S."/>
            <person name="Barber I."/>
            <person name="Landry C.R."/>
            <person name="Aubin-Horth N."/>
        </authorList>
    </citation>
    <scope>NUCLEOTIDE SEQUENCE</scope>
</reference>
<dbReference type="PROSITE" id="PS50097">
    <property type="entry name" value="BTB"/>
    <property type="match status" value="1"/>
</dbReference>
<dbReference type="SUPFAM" id="SSF117281">
    <property type="entry name" value="Kelch motif"/>
    <property type="match status" value="1"/>
</dbReference>
<dbReference type="Gene3D" id="3.30.710.10">
    <property type="entry name" value="Potassium Channel Kv1.1, Chain A"/>
    <property type="match status" value="1"/>
</dbReference>
<dbReference type="Gene3D" id="2.120.10.80">
    <property type="entry name" value="Kelch-type beta propeller"/>
    <property type="match status" value="2"/>
</dbReference>
<proteinExistence type="predicted"/>
<dbReference type="SMART" id="SM00875">
    <property type="entry name" value="BACK"/>
    <property type="match status" value="1"/>
</dbReference>
<dbReference type="SUPFAM" id="SSF54695">
    <property type="entry name" value="POZ domain"/>
    <property type="match status" value="1"/>
</dbReference>
<feature type="domain" description="BTB" evidence="3">
    <location>
        <begin position="27"/>
        <end position="90"/>
    </location>
</feature>
<evidence type="ECO:0000313" key="4">
    <source>
        <dbReference type="EMBL" id="JAP58278.1"/>
    </source>
</evidence>
<dbReference type="InterPro" id="IPR011333">
    <property type="entry name" value="SKP1/BTB/POZ_sf"/>
</dbReference>
<dbReference type="PANTHER" id="PTHR24412">
    <property type="entry name" value="KELCH PROTEIN"/>
    <property type="match status" value="1"/>
</dbReference>
<dbReference type="InterPro" id="IPR000210">
    <property type="entry name" value="BTB/POZ_dom"/>
</dbReference>
<dbReference type="Pfam" id="PF07707">
    <property type="entry name" value="BACK"/>
    <property type="match status" value="1"/>
</dbReference>